<name>A0A0E0L8G0_ORYPU</name>
<dbReference type="SUPFAM" id="SSF50978">
    <property type="entry name" value="WD40 repeat-like"/>
    <property type="match status" value="1"/>
</dbReference>
<sequence>MAATVRDGAEAAAGHMVEDDHDGAVSDDGEMDVEMGGEESQARDGDRRDGGDGDDDYALLTRITDTSAAEARAGKDIQGIPWERLQITRKDYRKARLEQYKNYENFPQSGELMDKLCKQVDKSSSYFEFHYNTRLVKPSILHFQLRNLLWATSKHDVYFMSNSTVGHWSSLSHNLSEVLDFSGHVAPAQKHPGSLLEGFSGVQVSTLSVNEGLLVAGGFQGELICKVVGDRDVKFCTRTTLSDNAITNAIDIHRTASGSLRVTVSNNDCGVREFDMEKFQLLNHFHYNWPVNHTSVSPDRKLLAVVGDDRDALLVDSRNGKVTSTLVGHLDYSFASAWHPDGRTFATGNQDKTCRVWDIRNLSTSLSVLRGNIGAIRCIRYSSDGQFMLFSEPADFVHVYSAAADYKKRQEIDFFGEISGISLSPDDESLFVGVCDRVYASLLHYRMVHSFGYLDSFL</sequence>
<dbReference type="Pfam" id="PF00400">
    <property type="entry name" value="WD40"/>
    <property type="match status" value="1"/>
</dbReference>
<dbReference type="PROSITE" id="PS50294">
    <property type="entry name" value="WD_REPEATS_REGION"/>
    <property type="match status" value="1"/>
</dbReference>
<dbReference type="PANTHER" id="PTHR43991:SF21">
    <property type="entry name" value="GAMYB-BINDING PROTEIN"/>
    <property type="match status" value="1"/>
</dbReference>
<evidence type="ECO:0000256" key="1">
    <source>
        <dbReference type="PROSITE-ProRule" id="PRU00221"/>
    </source>
</evidence>
<feature type="compositionally biased region" description="Basic and acidic residues" evidence="2">
    <location>
        <begin position="40"/>
        <end position="51"/>
    </location>
</feature>
<feature type="compositionally biased region" description="Acidic residues" evidence="2">
    <location>
        <begin position="25"/>
        <end position="37"/>
    </location>
</feature>
<dbReference type="FunFam" id="2.130.10.10:FF:000637">
    <property type="entry name" value="WD-40 repeat family protein"/>
    <property type="match status" value="1"/>
</dbReference>
<dbReference type="STRING" id="4537.A0A0E0L8G0"/>
<dbReference type="InterPro" id="IPR015943">
    <property type="entry name" value="WD40/YVTN_repeat-like_dom_sf"/>
</dbReference>
<keyword evidence="4" id="KW-1185">Reference proteome</keyword>
<evidence type="ECO:0000313" key="4">
    <source>
        <dbReference type="Proteomes" id="UP000026962"/>
    </source>
</evidence>
<evidence type="ECO:0000313" key="3">
    <source>
        <dbReference type="EnsemblPlants" id="OPUNC06G04560.1"/>
    </source>
</evidence>
<evidence type="ECO:0000256" key="2">
    <source>
        <dbReference type="SAM" id="MobiDB-lite"/>
    </source>
</evidence>
<dbReference type="EnsemblPlants" id="OPUNC06G04560.1">
    <property type="protein sequence ID" value="OPUNC06G04560.1"/>
    <property type="gene ID" value="OPUNC06G04560"/>
</dbReference>
<dbReference type="HOGENOM" id="CLU_010671_0_1_1"/>
<reference evidence="3" key="2">
    <citation type="submission" date="2018-05" db="EMBL/GenBank/DDBJ databases">
        <title>OpunRS2 (Oryza punctata Reference Sequence Version 2).</title>
        <authorList>
            <person name="Zhang J."/>
            <person name="Kudrna D."/>
            <person name="Lee S."/>
            <person name="Talag J."/>
            <person name="Welchert J."/>
            <person name="Wing R.A."/>
        </authorList>
    </citation>
    <scope>NUCLEOTIDE SEQUENCE [LARGE SCALE GENOMIC DNA]</scope>
</reference>
<proteinExistence type="predicted"/>
<organism evidence="3">
    <name type="scientific">Oryza punctata</name>
    <name type="common">Red rice</name>
    <dbReference type="NCBI Taxonomy" id="4537"/>
    <lineage>
        <taxon>Eukaryota</taxon>
        <taxon>Viridiplantae</taxon>
        <taxon>Streptophyta</taxon>
        <taxon>Embryophyta</taxon>
        <taxon>Tracheophyta</taxon>
        <taxon>Spermatophyta</taxon>
        <taxon>Magnoliopsida</taxon>
        <taxon>Liliopsida</taxon>
        <taxon>Poales</taxon>
        <taxon>Poaceae</taxon>
        <taxon>BOP clade</taxon>
        <taxon>Oryzoideae</taxon>
        <taxon>Oryzeae</taxon>
        <taxon>Oryzinae</taxon>
        <taxon>Oryza</taxon>
    </lineage>
</organism>
<dbReference type="Gene3D" id="2.130.10.10">
    <property type="entry name" value="YVTN repeat-like/Quinoprotein amine dehydrogenase"/>
    <property type="match status" value="1"/>
</dbReference>
<dbReference type="Gramene" id="OPUNC06G04560.1">
    <property type="protein sequence ID" value="OPUNC06G04560.1"/>
    <property type="gene ID" value="OPUNC06G04560"/>
</dbReference>
<dbReference type="Proteomes" id="UP000026962">
    <property type="component" value="Chromosome 6"/>
</dbReference>
<feature type="repeat" description="WD" evidence="1">
    <location>
        <begin position="326"/>
        <end position="367"/>
    </location>
</feature>
<dbReference type="PANTHER" id="PTHR43991">
    <property type="entry name" value="WD REPEAT PROTEIN (AFU_ORTHOLOGUE AFUA_8G05640)-RELATED"/>
    <property type="match status" value="1"/>
</dbReference>
<protein>
    <submittedName>
        <fullName evidence="3">Uncharacterized protein</fullName>
    </submittedName>
</protein>
<dbReference type="PROSITE" id="PS50082">
    <property type="entry name" value="WD_REPEATS_2"/>
    <property type="match status" value="1"/>
</dbReference>
<dbReference type="eggNOG" id="ENOG502QSA7">
    <property type="taxonomic scope" value="Eukaryota"/>
</dbReference>
<keyword evidence="1" id="KW-0853">WD repeat</keyword>
<dbReference type="InterPro" id="IPR001680">
    <property type="entry name" value="WD40_rpt"/>
</dbReference>
<dbReference type="SMART" id="SM00320">
    <property type="entry name" value="WD40"/>
    <property type="match status" value="3"/>
</dbReference>
<dbReference type="OMA" id="YRLHTYS"/>
<feature type="region of interest" description="Disordered" evidence="2">
    <location>
        <begin position="1"/>
        <end position="57"/>
    </location>
</feature>
<dbReference type="AlphaFoldDB" id="A0A0E0L8G0"/>
<accession>A0A0E0L8G0</accession>
<reference evidence="3" key="1">
    <citation type="submission" date="2015-04" db="UniProtKB">
        <authorList>
            <consortium name="EnsemblPlants"/>
        </authorList>
    </citation>
    <scope>IDENTIFICATION</scope>
</reference>
<dbReference type="InterPro" id="IPR036322">
    <property type="entry name" value="WD40_repeat_dom_sf"/>
</dbReference>